<evidence type="ECO:0000313" key="4">
    <source>
        <dbReference type="Proteomes" id="UP000058012"/>
    </source>
</evidence>
<name>A0A117USB1_9SPHN</name>
<feature type="transmembrane region" description="Helical" evidence="2">
    <location>
        <begin position="51"/>
        <end position="74"/>
    </location>
</feature>
<sequence length="131" mass="14461">MPLHLISPFDRPLDTRPDEGFETPSANSWRQHAADTCYILVKAGGFLGSTYLMTLGLPLLFFLLISGGNVDLLFAQVENLAGRFLSADPIRKAGFLEELKFAAVGLATLLAVWRLPRFLNEVATRLQGEKL</sequence>
<keyword evidence="2" id="KW-0812">Transmembrane</keyword>
<evidence type="ECO:0000256" key="2">
    <source>
        <dbReference type="SAM" id="Phobius"/>
    </source>
</evidence>
<accession>A0A117USB1</accession>
<feature type="region of interest" description="Disordered" evidence="1">
    <location>
        <begin position="1"/>
        <end position="26"/>
    </location>
</feature>
<keyword evidence="2" id="KW-0472">Membrane</keyword>
<keyword evidence="2" id="KW-1133">Transmembrane helix</keyword>
<dbReference type="STRING" id="1117702.AQZ52_17640"/>
<evidence type="ECO:0000256" key="1">
    <source>
        <dbReference type="SAM" id="MobiDB-lite"/>
    </source>
</evidence>
<reference evidence="3 4" key="1">
    <citation type="submission" date="2015-10" db="EMBL/GenBank/DDBJ databases">
        <title>Draft genome sequence of Novosphingobium fuchskuhlense DSM 25065 isolated from a surface water sample of the southwest basin of Lake Grosse Fuchskuhle.</title>
        <authorList>
            <person name="Ruckert C."/>
            <person name="Winkler A."/>
            <person name="Glaeser J."/>
            <person name="Grossart H.-P."/>
            <person name="Kalinowski J."/>
            <person name="Glaeser S."/>
        </authorList>
    </citation>
    <scope>NUCLEOTIDE SEQUENCE [LARGE SCALE GENOMIC DNA]</scope>
    <source>
        <strain evidence="3 4">FNE08-7</strain>
    </source>
</reference>
<keyword evidence="4" id="KW-1185">Reference proteome</keyword>
<organism evidence="3 4">
    <name type="scientific">Novosphingobium fuchskuhlense</name>
    <dbReference type="NCBI Taxonomy" id="1117702"/>
    <lineage>
        <taxon>Bacteria</taxon>
        <taxon>Pseudomonadati</taxon>
        <taxon>Pseudomonadota</taxon>
        <taxon>Alphaproteobacteria</taxon>
        <taxon>Sphingomonadales</taxon>
        <taxon>Sphingomonadaceae</taxon>
        <taxon>Novosphingobium</taxon>
    </lineage>
</organism>
<dbReference type="RefSeq" id="WP_067914300.1">
    <property type="nucleotide sequence ID" value="NZ_KQ954247.1"/>
</dbReference>
<gene>
    <name evidence="3" type="ORF">AQZ52_17640</name>
</gene>
<evidence type="ECO:0000313" key="3">
    <source>
        <dbReference type="EMBL" id="KUR69923.1"/>
    </source>
</evidence>
<protein>
    <submittedName>
        <fullName evidence="3">Uncharacterized protein</fullName>
    </submittedName>
</protein>
<dbReference type="OrthoDB" id="7409906at2"/>
<comment type="caution">
    <text evidence="3">The sequence shown here is derived from an EMBL/GenBank/DDBJ whole genome shotgun (WGS) entry which is preliminary data.</text>
</comment>
<dbReference type="AlphaFoldDB" id="A0A117USB1"/>
<dbReference type="Proteomes" id="UP000058012">
    <property type="component" value="Unassembled WGS sequence"/>
</dbReference>
<proteinExistence type="predicted"/>
<dbReference type="EMBL" id="LLZS01000011">
    <property type="protein sequence ID" value="KUR69923.1"/>
    <property type="molecule type" value="Genomic_DNA"/>
</dbReference>